<dbReference type="Proteomes" id="UP000322634">
    <property type="component" value="Unassembled WGS sequence"/>
</dbReference>
<dbReference type="InterPro" id="IPR004360">
    <property type="entry name" value="Glyas_Fos-R_dOase_dom"/>
</dbReference>
<dbReference type="Gene3D" id="3.10.180.10">
    <property type="entry name" value="2,3-Dihydroxybiphenyl 1,2-Dioxygenase, domain 1"/>
    <property type="match status" value="1"/>
</dbReference>
<name>A0A5D0U525_9ACTN</name>
<proteinExistence type="predicted"/>
<reference evidence="2 3" key="1">
    <citation type="submission" date="2019-08" db="EMBL/GenBank/DDBJ databases">
        <title>Actinomadura sp. nov. CYP1-5 isolated from mountain soil.</title>
        <authorList>
            <person name="Songsumanus A."/>
            <person name="Kuncharoen N."/>
            <person name="Kudo T."/>
            <person name="Yuki M."/>
            <person name="Igarashi Y."/>
            <person name="Tanasupawat S."/>
        </authorList>
    </citation>
    <scope>NUCLEOTIDE SEQUENCE [LARGE SCALE GENOMIC DNA]</scope>
    <source>
        <strain evidence="2 3">GKU157</strain>
    </source>
</reference>
<sequence length="83" mass="8959">MTRADLRLASCALTVHDLGEALGFYRDVLGFVVRADTDSGGTRRVSVGPPSQPDVRIVLQSPAADPVVPSGNILRFTQPRREI</sequence>
<evidence type="ECO:0000259" key="1">
    <source>
        <dbReference type="PROSITE" id="PS51819"/>
    </source>
</evidence>
<accession>A0A5D0U525</accession>
<organism evidence="2 3">
    <name type="scientific">Actinomadura syzygii</name>
    <dbReference type="NCBI Taxonomy" id="1427538"/>
    <lineage>
        <taxon>Bacteria</taxon>
        <taxon>Bacillati</taxon>
        <taxon>Actinomycetota</taxon>
        <taxon>Actinomycetes</taxon>
        <taxon>Streptosporangiales</taxon>
        <taxon>Thermomonosporaceae</taxon>
        <taxon>Actinomadura</taxon>
    </lineage>
</organism>
<dbReference type="OrthoDB" id="9794917at2"/>
<comment type="caution">
    <text evidence="2">The sequence shown here is derived from an EMBL/GenBank/DDBJ whole genome shotgun (WGS) entry which is preliminary data.</text>
</comment>
<evidence type="ECO:0000313" key="2">
    <source>
        <dbReference type="EMBL" id="TYC13167.1"/>
    </source>
</evidence>
<dbReference type="InterPro" id="IPR037523">
    <property type="entry name" value="VOC_core"/>
</dbReference>
<dbReference type="RefSeq" id="WP_148351861.1">
    <property type="nucleotide sequence ID" value="NZ_JBHSBF010000034.1"/>
</dbReference>
<dbReference type="EMBL" id="VSFF01000008">
    <property type="protein sequence ID" value="TYC13167.1"/>
    <property type="molecule type" value="Genomic_DNA"/>
</dbReference>
<gene>
    <name evidence="2" type="ORF">FXF65_21930</name>
</gene>
<dbReference type="PROSITE" id="PS51819">
    <property type="entry name" value="VOC"/>
    <property type="match status" value="1"/>
</dbReference>
<dbReference type="AlphaFoldDB" id="A0A5D0U525"/>
<feature type="domain" description="VOC" evidence="1">
    <location>
        <begin position="7"/>
        <end position="83"/>
    </location>
</feature>
<dbReference type="InterPro" id="IPR029068">
    <property type="entry name" value="Glyas_Bleomycin-R_OHBP_Dase"/>
</dbReference>
<evidence type="ECO:0000313" key="3">
    <source>
        <dbReference type="Proteomes" id="UP000322634"/>
    </source>
</evidence>
<dbReference type="Pfam" id="PF00903">
    <property type="entry name" value="Glyoxalase"/>
    <property type="match status" value="1"/>
</dbReference>
<dbReference type="SUPFAM" id="SSF54593">
    <property type="entry name" value="Glyoxalase/Bleomycin resistance protein/Dihydroxybiphenyl dioxygenase"/>
    <property type="match status" value="1"/>
</dbReference>
<protein>
    <recommendedName>
        <fullName evidence="1">VOC domain-containing protein</fullName>
    </recommendedName>
</protein>
<keyword evidence="3" id="KW-1185">Reference proteome</keyword>